<protein>
    <submittedName>
        <fullName evidence="2">Uncharacterized protein</fullName>
    </submittedName>
</protein>
<name>A0ABP0Z4T0_9ROSI</name>
<evidence type="ECO:0000313" key="3">
    <source>
        <dbReference type="Proteomes" id="UP001642487"/>
    </source>
</evidence>
<dbReference type="EMBL" id="OZ021741">
    <property type="protein sequence ID" value="CAK9325940.1"/>
    <property type="molecule type" value="Genomic_DNA"/>
</dbReference>
<dbReference type="PANTHER" id="PTHR12785:SF6">
    <property type="entry name" value="SPLICING FACTOR 3B SUBUNIT 2"/>
    <property type="match status" value="1"/>
</dbReference>
<dbReference type="Proteomes" id="UP001642487">
    <property type="component" value="Chromosome 7"/>
</dbReference>
<reference evidence="2 3" key="1">
    <citation type="submission" date="2024-03" db="EMBL/GenBank/DDBJ databases">
        <authorList>
            <person name="Gkanogiannis A."/>
            <person name="Becerra Lopez-Lavalle L."/>
        </authorList>
    </citation>
    <scope>NUCLEOTIDE SEQUENCE [LARGE SCALE GENOMIC DNA]</scope>
</reference>
<proteinExistence type="predicted"/>
<dbReference type="PANTHER" id="PTHR12785">
    <property type="entry name" value="SPLICING FACTOR 3B"/>
    <property type="match status" value="1"/>
</dbReference>
<feature type="region of interest" description="Disordered" evidence="1">
    <location>
        <begin position="1"/>
        <end position="23"/>
    </location>
</feature>
<feature type="non-terminal residue" evidence="2">
    <location>
        <position position="1"/>
    </location>
</feature>
<gene>
    <name evidence="2" type="ORF">CITCOLO1_LOCUS18219</name>
</gene>
<sequence length="187" mass="21359">TPTGVETPDVIDLRKQQRKEPDRPLYQVLEEKEERVAPGTLLGTTHTYVISGGTQDKTGAKRVDLLRGQKSDKVDITLRPEELEAMENVLPAKYEEAREEEKLRSQREDFSDMVAEKLAFAFGGEMFQSCVVSSMRYPINFRIMWFFQKPDPLCRIIYVVVSRIRLFGGSSLSYLVGSVFVLFDSRA</sequence>
<accession>A0ABP0Z4T0</accession>
<feature type="compositionally biased region" description="Basic and acidic residues" evidence="1">
    <location>
        <begin position="11"/>
        <end position="23"/>
    </location>
</feature>
<keyword evidence="3" id="KW-1185">Reference proteome</keyword>
<evidence type="ECO:0000313" key="2">
    <source>
        <dbReference type="EMBL" id="CAK9325940.1"/>
    </source>
</evidence>
<evidence type="ECO:0000256" key="1">
    <source>
        <dbReference type="SAM" id="MobiDB-lite"/>
    </source>
</evidence>
<dbReference type="InterPro" id="IPR052584">
    <property type="entry name" value="U2_snRNP_Complex_Component"/>
</dbReference>
<organism evidence="2 3">
    <name type="scientific">Citrullus colocynthis</name>
    <name type="common">colocynth</name>
    <dbReference type="NCBI Taxonomy" id="252529"/>
    <lineage>
        <taxon>Eukaryota</taxon>
        <taxon>Viridiplantae</taxon>
        <taxon>Streptophyta</taxon>
        <taxon>Embryophyta</taxon>
        <taxon>Tracheophyta</taxon>
        <taxon>Spermatophyta</taxon>
        <taxon>Magnoliopsida</taxon>
        <taxon>eudicotyledons</taxon>
        <taxon>Gunneridae</taxon>
        <taxon>Pentapetalae</taxon>
        <taxon>rosids</taxon>
        <taxon>fabids</taxon>
        <taxon>Cucurbitales</taxon>
        <taxon>Cucurbitaceae</taxon>
        <taxon>Benincaseae</taxon>
        <taxon>Citrullus</taxon>
    </lineage>
</organism>